<evidence type="ECO:0000313" key="2">
    <source>
        <dbReference type="EMBL" id="CAG5106955.1"/>
    </source>
</evidence>
<sequence length="318" mass="36516">MTLECFGCIKKEPEQNSRNKNLIKKDQSDILTSLSKYKMMHIVCLILAVTFKITQYFFNNQPLPCNHADIIESLTSADRNNSRKSLSIHTSADVEAAIQLELEFACYYKANCSDILPVWNDATINFNTPLNTTLPEEGCAPIDTDCVTCCPETLCPPDAFGLPEDISMPSFIQLYDSYHPRALQANNIFVFWDFLWIFFGMLVWYRVQSLKDMNLVNVPVVIDEKDIGTISLQCLLATVTMVFYATDAACSWLWLYLHDRERLQVEHASYFTVEARNKSLAAWHTCYVLLIMNPAIFLSVQMKKKLCKYEELQFARES</sequence>
<feature type="transmembrane region" description="Helical" evidence="1">
    <location>
        <begin position="280"/>
        <end position="300"/>
    </location>
</feature>
<keyword evidence="1" id="KW-0812">Transmembrane</keyword>
<dbReference type="Proteomes" id="UP001158576">
    <property type="component" value="Chromosome 1"/>
</dbReference>
<name>A0ABN7SYG9_OIKDI</name>
<protein>
    <submittedName>
        <fullName evidence="2">Oidioi.mRNA.OKI2018_I69.chr1.g3075.t1.cds</fullName>
    </submittedName>
</protein>
<proteinExistence type="predicted"/>
<keyword evidence="1" id="KW-1133">Transmembrane helix</keyword>
<accession>A0ABN7SYG9</accession>
<evidence type="ECO:0000313" key="3">
    <source>
        <dbReference type="Proteomes" id="UP001158576"/>
    </source>
</evidence>
<keyword evidence="3" id="KW-1185">Reference proteome</keyword>
<gene>
    <name evidence="2" type="ORF">OKIOD_LOCUS11840</name>
</gene>
<evidence type="ECO:0000256" key="1">
    <source>
        <dbReference type="SAM" id="Phobius"/>
    </source>
</evidence>
<organism evidence="2 3">
    <name type="scientific">Oikopleura dioica</name>
    <name type="common">Tunicate</name>
    <dbReference type="NCBI Taxonomy" id="34765"/>
    <lineage>
        <taxon>Eukaryota</taxon>
        <taxon>Metazoa</taxon>
        <taxon>Chordata</taxon>
        <taxon>Tunicata</taxon>
        <taxon>Appendicularia</taxon>
        <taxon>Copelata</taxon>
        <taxon>Oikopleuridae</taxon>
        <taxon>Oikopleura</taxon>
    </lineage>
</organism>
<dbReference type="EMBL" id="OU015566">
    <property type="protein sequence ID" value="CAG5106955.1"/>
    <property type="molecule type" value="Genomic_DNA"/>
</dbReference>
<feature type="transmembrane region" description="Helical" evidence="1">
    <location>
        <begin position="234"/>
        <end position="257"/>
    </location>
</feature>
<reference evidence="2 3" key="1">
    <citation type="submission" date="2021-04" db="EMBL/GenBank/DDBJ databases">
        <authorList>
            <person name="Bliznina A."/>
        </authorList>
    </citation>
    <scope>NUCLEOTIDE SEQUENCE [LARGE SCALE GENOMIC DNA]</scope>
</reference>
<keyword evidence="1" id="KW-0472">Membrane</keyword>
<feature type="transmembrane region" description="Helical" evidence="1">
    <location>
        <begin position="189"/>
        <end position="207"/>
    </location>
</feature>